<proteinExistence type="predicted"/>
<evidence type="ECO:0000313" key="3">
    <source>
        <dbReference type="Proteomes" id="UP000006753"/>
    </source>
</evidence>
<protein>
    <submittedName>
        <fullName evidence="2">Uncharacterized protein</fullName>
    </submittedName>
</protein>
<accession>K1XH83</accession>
<organism evidence="2 3">
    <name type="scientific">Marssonina brunnea f. sp. multigermtubi (strain MB_m1)</name>
    <name type="common">Marssonina leaf spot fungus</name>
    <dbReference type="NCBI Taxonomy" id="1072389"/>
    <lineage>
        <taxon>Eukaryota</taxon>
        <taxon>Fungi</taxon>
        <taxon>Dikarya</taxon>
        <taxon>Ascomycota</taxon>
        <taxon>Pezizomycotina</taxon>
        <taxon>Leotiomycetes</taxon>
        <taxon>Helotiales</taxon>
        <taxon>Drepanopezizaceae</taxon>
        <taxon>Drepanopeziza</taxon>
    </lineage>
</organism>
<dbReference type="AlphaFoldDB" id="K1XH83"/>
<sequence length="126" mass="13644">MQLIISIVGLLAFGSYAAAYQNNQGVLYCNSGWSNIQTSCPNNKNLYCCLPQGKVDEALNIPRTECETPIGLEFTCGGSNSPAAGGGKCVRQLPVFGYNLKGKELIGNSARDRTTLNKSLEYIETW</sequence>
<name>K1XH83_MARBU</name>
<feature type="signal peptide" evidence="1">
    <location>
        <begin position="1"/>
        <end position="19"/>
    </location>
</feature>
<keyword evidence="1" id="KW-0732">Signal</keyword>
<dbReference type="KEGG" id="mbe:MBM_10023"/>
<gene>
    <name evidence="2" type="ORF">MBM_10023</name>
</gene>
<keyword evidence="3" id="KW-1185">Reference proteome</keyword>
<evidence type="ECO:0000313" key="2">
    <source>
        <dbReference type="EMBL" id="EKD11829.1"/>
    </source>
</evidence>
<dbReference type="HOGENOM" id="CLU_2085328_0_0_1"/>
<dbReference type="OrthoDB" id="10378841at2759"/>
<dbReference type="InParanoid" id="K1XH83"/>
<feature type="chain" id="PRO_5003853481" evidence="1">
    <location>
        <begin position="20"/>
        <end position="126"/>
    </location>
</feature>
<reference evidence="2 3" key="1">
    <citation type="journal article" date="2012" name="BMC Genomics">
        <title>Sequencing the genome of Marssonina brunnea reveals fungus-poplar co-evolution.</title>
        <authorList>
            <person name="Zhu S."/>
            <person name="Cao Y.-Z."/>
            <person name="Jiang C."/>
            <person name="Tan B.-Y."/>
            <person name="Wang Z."/>
            <person name="Feng S."/>
            <person name="Zhang L."/>
            <person name="Su X.-H."/>
            <person name="Brejova B."/>
            <person name="Vinar T."/>
            <person name="Xu M."/>
            <person name="Wang M.-X."/>
            <person name="Zhang S.-G."/>
            <person name="Huang M.-R."/>
            <person name="Wu R."/>
            <person name="Zhou Y."/>
        </authorList>
    </citation>
    <scope>NUCLEOTIDE SEQUENCE [LARGE SCALE GENOMIC DNA]</scope>
    <source>
        <strain evidence="2 3">MB_m1</strain>
    </source>
</reference>
<dbReference type="Proteomes" id="UP000006753">
    <property type="component" value="Unassembled WGS sequence"/>
</dbReference>
<evidence type="ECO:0000256" key="1">
    <source>
        <dbReference type="SAM" id="SignalP"/>
    </source>
</evidence>
<dbReference type="EMBL" id="JH921483">
    <property type="protein sequence ID" value="EKD11829.1"/>
    <property type="molecule type" value="Genomic_DNA"/>
</dbReference>